<feature type="domain" description="Disease resistance protein At4g27190-like leucine-rich repeats" evidence="2">
    <location>
        <begin position="79"/>
        <end position="190"/>
    </location>
</feature>
<dbReference type="Pfam" id="PF23247">
    <property type="entry name" value="LRR_RPS2"/>
    <property type="match status" value="5"/>
</dbReference>
<dbReference type="InterPro" id="IPR032675">
    <property type="entry name" value="LRR_dom_sf"/>
</dbReference>
<dbReference type="InterPro" id="IPR057135">
    <property type="entry name" value="At4g27190-like_LRR"/>
</dbReference>
<evidence type="ECO:0000313" key="3">
    <source>
        <dbReference type="EMBL" id="KAF3965044.1"/>
    </source>
</evidence>
<name>A0A8J4RHX8_9ROSI</name>
<feature type="domain" description="Disease resistance protein At4g27190-like leucine-rich repeats" evidence="2">
    <location>
        <begin position="951"/>
        <end position="1071"/>
    </location>
</feature>
<protein>
    <recommendedName>
        <fullName evidence="2">Disease resistance protein At4g27190-like leucine-rich repeats domain-containing protein</fullName>
    </recommendedName>
</protein>
<feature type="domain" description="Disease resistance protein At4g27190-like leucine-rich repeats" evidence="2">
    <location>
        <begin position="707"/>
        <end position="848"/>
    </location>
</feature>
<sequence>MVKLELDRRFQAEDGIIILLKRCEYLDLAPKEGLKNILYEVDKEGFPQLKHLYVRNSTEIQYIINLVGFQHIVFPLLEFLSLDNMTNLEKICHGHDQLAMGSFRSLKKLEVSNCDELKFVFSLTMLGCFSQLQEIVIKNCKVMSAIVAKERKHEIQVNDITDDVKTNIADFSQLRSLDLQNLPNLMGFYSDVDSQLLFSEKAAFFNLETIFINGTNNLKMLWHNQLVSDSICKIKELHVGNCKNLMNVFPPNMLRRLQNLEELNIMDCNSVEEVFEVRGENVDEICDKGSTQLRHLTLNNLPKLKHVWTSDPEAILTFQNLLKVKVSRCNTLKSLFPVSVAKSLEHLESLCINDCGLLEEIVALEEGLETMTKFVFPQITSLTLQSLPELKCFYPGKHTSEWPSLKSLTISKCDKVKIVASNELSFTETDELGDHVPVQQPLFLIEKVAFFNLETIFINGINNLKMLWHNQLVSDSICKIKELHVGSCKNLMNVFPPNMLRRLQNLEKLNIMDCDSVEEVFEVKGENVDEICDKGSTQLRDLTLFNLPKLKHVWTSDPEAILTFQNLCEVDVSSCKTLKSLFPVSVAKSLEHLWSLCINHCRLLEEIVALEEGLETMTKFVFPRMNYLNLQSLPELKCFYPGKHTSEWPSLISLTISKCDKVKIVASNELSFTETDELGDHVPVQQALFLIEKVAFFNLETIFINGTNNLKMLWHNQLVSDSICKIKELHVGSCKNLMNVFPPNMLRRLQNLEKLKIKDCDSVEEVFEVRGENVDEICDKGSTQLRRLTLSNLPKLKHVWTSDPEAILTFQNLLNVKVSRCNTLKSLFPVSVAKSLEHLESLCINDCGLLEEIVALEEGLETMTKFVFPQITSLTLQSLPELKCFYPGKHTSEWPSLKSLTISKCDKVKIVALNELSFSNELSFTETDELGDHVPVQQPLFLIEKDTFPNLKSLELDWDDTKNQTNGQLFGEFFCKLEVLRLYGKDDKLIAVPSVFVEGFRYLKSLSVSNLFFDNEGQYAGMFERLTELNLYKIPKLMLLWKENSKQGRALQNLENLTVSECGRLKNLVPQKFGPTQRIVLSGCKRMREIVTNEGEGEAGDEICFNQLKDLYLYDLPSLRSFHLGNRTIKFPSLEDLDVSGCPEMKIFSNGVLSMPKLERVGLDENELWPNKRELLPEEDVNSAIKRFWEENYDPCVQQLFTEKTDASTSEAGEEIGVDNLRMT</sequence>
<evidence type="ECO:0000259" key="2">
    <source>
        <dbReference type="Pfam" id="PF23247"/>
    </source>
</evidence>
<dbReference type="InterPro" id="IPR050905">
    <property type="entry name" value="Plant_NBS-LRR"/>
</dbReference>
<organism evidence="3 4">
    <name type="scientific">Castanea mollissima</name>
    <name type="common">Chinese chestnut</name>
    <dbReference type="NCBI Taxonomy" id="60419"/>
    <lineage>
        <taxon>Eukaryota</taxon>
        <taxon>Viridiplantae</taxon>
        <taxon>Streptophyta</taxon>
        <taxon>Embryophyta</taxon>
        <taxon>Tracheophyta</taxon>
        <taxon>Spermatophyta</taxon>
        <taxon>Magnoliopsida</taxon>
        <taxon>eudicotyledons</taxon>
        <taxon>Gunneridae</taxon>
        <taxon>Pentapetalae</taxon>
        <taxon>rosids</taxon>
        <taxon>fabids</taxon>
        <taxon>Fagales</taxon>
        <taxon>Fagaceae</taxon>
        <taxon>Castanea</taxon>
    </lineage>
</organism>
<dbReference type="EMBL" id="JRKL02001266">
    <property type="protein sequence ID" value="KAF3965044.1"/>
    <property type="molecule type" value="Genomic_DNA"/>
</dbReference>
<dbReference type="PANTHER" id="PTHR33463:SF198">
    <property type="entry name" value="RPP4C3"/>
    <property type="match status" value="1"/>
</dbReference>
<dbReference type="Gene3D" id="3.80.10.10">
    <property type="entry name" value="Ribonuclease Inhibitor"/>
    <property type="match status" value="5"/>
</dbReference>
<proteinExistence type="predicted"/>
<dbReference type="Proteomes" id="UP000737018">
    <property type="component" value="Unassembled WGS sequence"/>
</dbReference>
<dbReference type="OrthoDB" id="1747797at2759"/>
<gene>
    <name evidence="3" type="ORF">CMV_010737</name>
</gene>
<reference evidence="3" key="1">
    <citation type="submission" date="2020-03" db="EMBL/GenBank/DDBJ databases">
        <title>Castanea mollissima Vanexum genome sequencing.</title>
        <authorList>
            <person name="Staton M."/>
        </authorList>
    </citation>
    <scope>NUCLEOTIDE SEQUENCE</scope>
    <source>
        <tissue evidence="3">Leaf</tissue>
    </source>
</reference>
<evidence type="ECO:0000256" key="1">
    <source>
        <dbReference type="ARBA" id="ARBA00022821"/>
    </source>
</evidence>
<feature type="domain" description="Disease resistance protein At4g27190-like leucine-rich repeats" evidence="2">
    <location>
        <begin position="462"/>
        <end position="602"/>
    </location>
</feature>
<dbReference type="PANTHER" id="PTHR33463">
    <property type="entry name" value="NB-ARC DOMAIN-CONTAINING PROTEIN-RELATED"/>
    <property type="match status" value="1"/>
</dbReference>
<comment type="caution">
    <text evidence="3">The sequence shown here is derived from an EMBL/GenBank/DDBJ whole genome shotgun (WGS) entry which is preliminary data.</text>
</comment>
<accession>A0A8J4RHX8</accession>
<keyword evidence="1" id="KW-0611">Plant defense</keyword>
<keyword evidence="4" id="KW-1185">Reference proteome</keyword>
<feature type="domain" description="Disease resistance protein At4g27190-like leucine-rich repeats" evidence="2">
    <location>
        <begin position="215"/>
        <end position="356"/>
    </location>
</feature>
<dbReference type="AlphaFoldDB" id="A0A8J4RHX8"/>
<dbReference type="SUPFAM" id="SSF52047">
    <property type="entry name" value="RNI-like"/>
    <property type="match status" value="5"/>
</dbReference>
<evidence type="ECO:0000313" key="4">
    <source>
        <dbReference type="Proteomes" id="UP000737018"/>
    </source>
</evidence>